<evidence type="ECO:0000313" key="14">
    <source>
        <dbReference type="EMBL" id="BDY11863.1"/>
    </source>
</evidence>
<accession>A0ABN6WS93</accession>
<dbReference type="PANTHER" id="PTHR37425:SF1">
    <property type="entry name" value="OUTER MEMBRANE PROTEIN"/>
    <property type="match status" value="1"/>
</dbReference>
<keyword evidence="6 13" id="KW-0732">Signal</keyword>
<proteinExistence type="inferred from homology"/>
<sequence>MKKTTRRDFLKKSAGALALCAFPNIILANGATKKLEKKVTLYNIHTGELAKATYWADGRYIAEEIESLNRLLRDFRTGETHAMDLALFDLLYDLSCRFDHCRKPFHVISGYRSAKTNETLRRRTNGVAKRSLHMQGKAIDINLPGAHLNDLRLAARHLKRGGVGYYPKSGFIHVDTGRVRYW</sequence>
<evidence type="ECO:0000256" key="12">
    <source>
        <dbReference type="ARBA" id="ARBA00093666"/>
    </source>
</evidence>
<name>A0ABN6WS93_9BACT</name>
<comment type="cofactor">
    <cofactor evidence="1">
        <name>Zn(2+)</name>
        <dbReference type="ChEBI" id="CHEBI:29105"/>
    </cofactor>
</comment>
<evidence type="ECO:0000256" key="9">
    <source>
        <dbReference type="ARBA" id="ARBA00023049"/>
    </source>
</evidence>
<evidence type="ECO:0000256" key="7">
    <source>
        <dbReference type="ARBA" id="ARBA00022801"/>
    </source>
</evidence>
<dbReference type="PANTHER" id="PTHR37425">
    <property type="match status" value="1"/>
</dbReference>
<dbReference type="InterPro" id="IPR010275">
    <property type="entry name" value="MepK"/>
</dbReference>
<evidence type="ECO:0000256" key="2">
    <source>
        <dbReference type="ARBA" id="ARBA00004776"/>
    </source>
</evidence>
<evidence type="ECO:0000256" key="4">
    <source>
        <dbReference type="ARBA" id="ARBA00022670"/>
    </source>
</evidence>
<dbReference type="NCBIfam" id="TIGR01409">
    <property type="entry name" value="TAT_signal_seq"/>
    <property type="match status" value="1"/>
</dbReference>
<evidence type="ECO:0000256" key="13">
    <source>
        <dbReference type="SAM" id="SignalP"/>
    </source>
</evidence>
<evidence type="ECO:0000256" key="5">
    <source>
        <dbReference type="ARBA" id="ARBA00022723"/>
    </source>
</evidence>
<keyword evidence="5" id="KW-0479">Metal-binding</keyword>
<keyword evidence="3" id="KW-0500">Molybdenum</keyword>
<dbReference type="InterPro" id="IPR006311">
    <property type="entry name" value="TAT_signal"/>
</dbReference>
<keyword evidence="8" id="KW-0862">Zinc</keyword>
<keyword evidence="10" id="KW-0961">Cell wall biogenesis/degradation</keyword>
<dbReference type="SUPFAM" id="SSF55166">
    <property type="entry name" value="Hedgehog/DD-peptidase"/>
    <property type="match status" value="1"/>
</dbReference>
<organism evidence="14 15">
    <name type="scientific">Hydrogenimonas cancrithermarum</name>
    <dbReference type="NCBI Taxonomy" id="2993563"/>
    <lineage>
        <taxon>Bacteria</taxon>
        <taxon>Pseudomonadati</taxon>
        <taxon>Campylobacterota</taxon>
        <taxon>Epsilonproteobacteria</taxon>
        <taxon>Campylobacterales</taxon>
        <taxon>Hydrogenimonadaceae</taxon>
        <taxon>Hydrogenimonas</taxon>
    </lineage>
</organism>
<evidence type="ECO:0000256" key="11">
    <source>
        <dbReference type="ARBA" id="ARBA00093448"/>
    </source>
</evidence>
<dbReference type="RefSeq" id="WP_286337077.1">
    <property type="nucleotide sequence ID" value="NZ_AP027370.1"/>
</dbReference>
<protein>
    <recommendedName>
        <fullName evidence="12">Murein endopeptidase K</fullName>
    </recommendedName>
</protein>
<comment type="pathway">
    <text evidence="2">Cell wall biogenesis; cell wall polysaccharide biosynthesis.</text>
</comment>
<keyword evidence="9" id="KW-0482">Metalloprotease</keyword>
<evidence type="ECO:0000256" key="1">
    <source>
        <dbReference type="ARBA" id="ARBA00001947"/>
    </source>
</evidence>
<gene>
    <name evidence="14" type="ORF">HCR_01750</name>
</gene>
<dbReference type="PROSITE" id="PS51318">
    <property type="entry name" value="TAT"/>
    <property type="match status" value="1"/>
</dbReference>
<evidence type="ECO:0000313" key="15">
    <source>
        <dbReference type="Proteomes" id="UP001321445"/>
    </source>
</evidence>
<evidence type="ECO:0000256" key="8">
    <source>
        <dbReference type="ARBA" id="ARBA00022833"/>
    </source>
</evidence>
<evidence type="ECO:0000256" key="6">
    <source>
        <dbReference type="ARBA" id="ARBA00022729"/>
    </source>
</evidence>
<dbReference type="InterPro" id="IPR019546">
    <property type="entry name" value="TAT_signal_bac_arc"/>
</dbReference>
<evidence type="ECO:0000256" key="3">
    <source>
        <dbReference type="ARBA" id="ARBA00022505"/>
    </source>
</evidence>
<dbReference type="EMBL" id="AP027370">
    <property type="protein sequence ID" value="BDY11863.1"/>
    <property type="molecule type" value="Genomic_DNA"/>
</dbReference>
<keyword evidence="4" id="KW-0645">Protease</keyword>
<reference evidence="14 15" key="1">
    <citation type="submission" date="2023-03" db="EMBL/GenBank/DDBJ databases">
        <title>Description of Hydrogenimonas sp. ISO32.</title>
        <authorList>
            <person name="Mino S."/>
            <person name="Fukazawa S."/>
            <person name="Sawabe T."/>
        </authorList>
    </citation>
    <scope>NUCLEOTIDE SEQUENCE [LARGE SCALE GENOMIC DNA]</scope>
    <source>
        <strain evidence="14 15">ISO32</strain>
    </source>
</reference>
<feature type="chain" id="PRO_5045508270" description="Murein endopeptidase K" evidence="13">
    <location>
        <begin position="29"/>
        <end position="182"/>
    </location>
</feature>
<dbReference type="Gene3D" id="3.30.1380.10">
    <property type="match status" value="1"/>
</dbReference>
<feature type="signal peptide" evidence="13">
    <location>
        <begin position="1"/>
        <end position="28"/>
    </location>
</feature>
<dbReference type="Pfam" id="PF05951">
    <property type="entry name" value="Peptidase_M15_2"/>
    <property type="match status" value="1"/>
</dbReference>
<dbReference type="InterPro" id="IPR009045">
    <property type="entry name" value="Zn_M74/Hedgehog-like"/>
</dbReference>
<keyword evidence="15" id="KW-1185">Reference proteome</keyword>
<dbReference type="CDD" id="cd14844">
    <property type="entry name" value="Zn-DD-carboxypeptidase_like"/>
    <property type="match status" value="1"/>
</dbReference>
<comment type="similarity">
    <text evidence="11">Belongs to the peptidase M15 family.</text>
</comment>
<evidence type="ECO:0000256" key="10">
    <source>
        <dbReference type="ARBA" id="ARBA00023316"/>
    </source>
</evidence>
<keyword evidence="7" id="KW-0378">Hydrolase</keyword>
<dbReference type="Proteomes" id="UP001321445">
    <property type="component" value="Chromosome"/>
</dbReference>